<dbReference type="OrthoDB" id="6712396at2"/>
<dbReference type="RefSeq" id="WP_107865540.1">
    <property type="nucleotide sequence ID" value="NZ_QAON01000006.1"/>
</dbReference>
<protein>
    <submittedName>
        <fullName evidence="2">Uncharacterized protein</fullName>
    </submittedName>
</protein>
<dbReference type="Proteomes" id="UP000244223">
    <property type="component" value="Unassembled WGS sequence"/>
</dbReference>
<reference evidence="2 3" key="1">
    <citation type="submission" date="2018-04" db="EMBL/GenBank/DDBJ databases">
        <title>Genomic Encyclopedia of Archaeal and Bacterial Type Strains, Phase II (KMG-II): from individual species to whole genera.</title>
        <authorList>
            <person name="Goeker M."/>
        </authorList>
    </citation>
    <scope>NUCLEOTIDE SEQUENCE [LARGE SCALE GENOMIC DNA]</scope>
    <source>
        <strain evidence="2 3">DSM 5822</strain>
    </source>
</reference>
<evidence type="ECO:0000256" key="1">
    <source>
        <dbReference type="SAM" id="SignalP"/>
    </source>
</evidence>
<sequence>MKSSARLLLLPALVALLTQLGGCGEGSNSLKDPTQTSTDALTTCIADTTNRCSTGQFIDEPVAGLNYDCDTVKDVTDAEGFFYCPDNSFVSFYIKAKNGERRIDLGKYRLAPIGLLSGSKLNVVQKITPRDLFGYTSDTLTTETSTGTQTINVLRLLQTLDTDGYSENNRVLNRIVLTEAVKEKLSALKADISVTQFAQTETLEESLAPYLTALNKTLPANNIAISRFEKSFEVLQAGFYEVIPFAIAQTFTTGEKAYTGMLGLPPSSTSNEKLLESMVFLLDREGKSIGIAAEWKGNAADSDLSNGSELNDVPSQFVQSFIIDQEPKFLSPISQNLGFEFDGKVKANFKFVDNQSGGFVHITQGVMSKSNMSGSVPFFRNVYGLAVSEPVDDNVLGKWERRDQNGNMTFSGTVNMNRTRDVSTYLNEDIWRTVDNIEVGEKPTFPLHLKLRLKDGNSCQGESDGCLVGDMGISILANGNIISDRDNNCNTTLDADLKDQLGTQEYRIGTVSATLALNNRYYISPIILVGDWVKNLPTDDVWQNFYGVQIGVISFVGGRKVRIDVTSTANTKAVLIGDNESENSVDVARWFSYVKTLQFIHKKADEPRTIQVGSTQGKVTAISTQSCYNPQPKS</sequence>
<evidence type="ECO:0000313" key="2">
    <source>
        <dbReference type="EMBL" id="PTQ89581.1"/>
    </source>
</evidence>
<keyword evidence="3" id="KW-1185">Reference proteome</keyword>
<evidence type="ECO:0000313" key="3">
    <source>
        <dbReference type="Proteomes" id="UP000244223"/>
    </source>
</evidence>
<comment type="caution">
    <text evidence="2">The sequence shown here is derived from an EMBL/GenBank/DDBJ whole genome shotgun (WGS) entry which is preliminary data.</text>
</comment>
<organism evidence="2 3">
    <name type="scientific">Agitococcus lubricus</name>
    <dbReference type="NCBI Taxonomy" id="1077255"/>
    <lineage>
        <taxon>Bacteria</taxon>
        <taxon>Pseudomonadati</taxon>
        <taxon>Pseudomonadota</taxon>
        <taxon>Gammaproteobacteria</taxon>
        <taxon>Moraxellales</taxon>
        <taxon>Moraxellaceae</taxon>
        <taxon>Agitococcus</taxon>
    </lineage>
</organism>
<gene>
    <name evidence="2" type="ORF">C8N29_106112</name>
</gene>
<proteinExistence type="predicted"/>
<feature type="signal peptide" evidence="1">
    <location>
        <begin position="1"/>
        <end position="23"/>
    </location>
</feature>
<accession>A0A2T5IZT5</accession>
<dbReference type="AlphaFoldDB" id="A0A2T5IZT5"/>
<dbReference type="EMBL" id="QAON01000006">
    <property type="protein sequence ID" value="PTQ89581.1"/>
    <property type="molecule type" value="Genomic_DNA"/>
</dbReference>
<feature type="chain" id="PRO_5031544248" evidence="1">
    <location>
        <begin position="24"/>
        <end position="634"/>
    </location>
</feature>
<name>A0A2T5IZT5_9GAMM</name>
<keyword evidence="1" id="KW-0732">Signal</keyword>